<evidence type="ECO:0000313" key="3">
    <source>
        <dbReference type="EMBL" id="ETO35135.1"/>
    </source>
</evidence>
<dbReference type="Proteomes" id="UP000023152">
    <property type="component" value="Unassembled WGS sequence"/>
</dbReference>
<comment type="caution">
    <text evidence="3">The sequence shown here is derived from an EMBL/GenBank/DDBJ whole genome shotgun (WGS) entry which is preliminary data.</text>
</comment>
<name>X6P9C2_RETFI</name>
<accession>X6P9C2</accession>
<evidence type="ECO:0000256" key="1">
    <source>
        <dbReference type="SAM" id="MobiDB-lite"/>
    </source>
</evidence>
<sequence length="384" mass="45216">MPSLPTDNASPFSCYDCYRRFLPSDIDKSQFHLSRRSHLKTARHTTSNSSIQQGGATLESTSNEGSTMTDVAPQARMPLLRLCRQYATIGIVSSLIGYGFLYVILYFNVHYYSYYIKHHFYLIYDCLVCVLYFGFVQCFMLMCNYWTSEKKDDRKSRDKEQEQRKRKEASRNGKEANGNTNIQTNNNNNNNNNKSKHQKQEKGKSKNSRRKRRTKREENKKAWMKWVKEICCAKKIQQVYVLTLLMVVLSLSVQMYLNYRGNHHKTSTRLYDDEHEYACRVMMKCKHMTVDTFYCHLWPLLACLLSSLALHFYVMCNNQRYIQPMERLSQIYRRHSSTALPYEHDHDRHEDDHHDDDANARAITQHQPVGDKLSSPFIGFEIVV</sequence>
<feature type="non-terminal residue" evidence="3">
    <location>
        <position position="384"/>
    </location>
</feature>
<organism evidence="3 4">
    <name type="scientific">Reticulomyxa filosa</name>
    <dbReference type="NCBI Taxonomy" id="46433"/>
    <lineage>
        <taxon>Eukaryota</taxon>
        <taxon>Sar</taxon>
        <taxon>Rhizaria</taxon>
        <taxon>Retaria</taxon>
        <taxon>Foraminifera</taxon>
        <taxon>Monothalamids</taxon>
        <taxon>Reticulomyxidae</taxon>
        <taxon>Reticulomyxa</taxon>
    </lineage>
</organism>
<gene>
    <name evidence="3" type="ORF">RFI_01940</name>
</gene>
<dbReference type="AlphaFoldDB" id="X6P9C2"/>
<feature type="transmembrane region" description="Helical" evidence="2">
    <location>
        <begin position="239"/>
        <end position="257"/>
    </location>
</feature>
<evidence type="ECO:0000313" key="4">
    <source>
        <dbReference type="Proteomes" id="UP000023152"/>
    </source>
</evidence>
<proteinExistence type="predicted"/>
<keyword evidence="2" id="KW-0812">Transmembrane</keyword>
<keyword evidence="2" id="KW-1133">Transmembrane helix</keyword>
<feature type="compositionally biased region" description="Basic and acidic residues" evidence="1">
    <location>
        <begin position="153"/>
        <end position="174"/>
    </location>
</feature>
<feature type="region of interest" description="Disordered" evidence="1">
    <location>
        <begin position="40"/>
        <end position="69"/>
    </location>
</feature>
<dbReference type="Gene3D" id="1.20.1070.10">
    <property type="entry name" value="Rhodopsin 7-helix transmembrane proteins"/>
    <property type="match status" value="1"/>
</dbReference>
<reference evidence="3 4" key="1">
    <citation type="journal article" date="2013" name="Curr. Biol.">
        <title>The Genome of the Foraminiferan Reticulomyxa filosa.</title>
        <authorList>
            <person name="Glockner G."/>
            <person name="Hulsmann N."/>
            <person name="Schleicher M."/>
            <person name="Noegel A.A."/>
            <person name="Eichinger L."/>
            <person name="Gallinger C."/>
            <person name="Pawlowski J."/>
            <person name="Sierra R."/>
            <person name="Euteneuer U."/>
            <person name="Pillet L."/>
            <person name="Moustafa A."/>
            <person name="Platzer M."/>
            <person name="Groth M."/>
            <person name="Szafranski K."/>
            <person name="Schliwa M."/>
        </authorList>
    </citation>
    <scope>NUCLEOTIDE SEQUENCE [LARGE SCALE GENOMIC DNA]</scope>
</reference>
<keyword evidence="4" id="KW-1185">Reference proteome</keyword>
<feature type="compositionally biased region" description="Basic residues" evidence="1">
    <location>
        <begin position="205"/>
        <end position="214"/>
    </location>
</feature>
<feature type="compositionally biased region" description="Polar residues" evidence="1">
    <location>
        <begin position="44"/>
        <end position="69"/>
    </location>
</feature>
<feature type="transmembrane region" description="Helical" evidence="2">
    <location>
        <begin position="121"/>
        <end position="147"/>
    </location>
</feature>
<keyword evidence="2" id="KW-0472">Membrane</keyword>
<protein>
    <submittedName>
        <fullName evidence="3">Uncharacterized protein</fullName>
    </submittedName>
</protein>
<evidence type="ECO:0000256" key="2">
    <source>
        <dbReference type="SAM" id="Phobius"/>
    </source>
</evidence>
<feature type="region of interest" description="Disordered" evidence="1">
    <location>
        <begin position="153"/>
        <end position="219"/>
    </location>
</feature>
<feature type="transmembrane region" description="Helical" evidence="2">
    <location>
        <begin position="297"/>
        <end position="316"/>
    </location>
</feature>
<feature type="compositionally biased region" description="Low complexity" evidence="1">
    <location>
        <begin position="177"/>
        <end position="193"/>
    </location>
</feature>
<dbReference type="EMBL" id="ASPP01001921">
    <property type="protein sequence ID" value="ETO35135.1"/>
    <property type="molecule type" value="Genomic_DNA"/>
</dbReference>
<feature type="transmembrane region" description="Helical" evidence="2">
    <location>
        <begin position="86"/>
        <end position="109"/>
    </location>
</feature>